<dbReference type="EMBL" id="HBGH01018574">
    <property type="protein sequence ID" value="CAD9238214.1"/>
    <property type="molecule type" value="Transcribed_RNA"/>
</dbReference>
<evidence type="ECO:0000313" key="1">
    <source>
        <dbReference type="EMBL" id="CAD9238214.1"/>
    </source>
</evidence>
<sequence>MYESRITCIYQAQAYFEGPRTLKRPDISHSSGGHRNSTMNRSSWVCMYVTLFRTLLFCVLNQSTKCFLSLSDTLPAVTIVLFSSPKVLKCSNARSRSSNSYYPEAIPQGMEEGRPLKTFPDPHQKLCSFSSSFCLPIASNSLIRPLALPRQ</sequence>
<accession>A0A7S1TJ28</accession>
<proteinExistence type="predicted"/>
<protein>
    <submittedName>
        <fullName evidence="1">Uncharacterized protein</fullName>
    </submittedName>
</protein>
<dbReference type="AlphaFoldDB" id="A0A7S1TJ28"/>
<gene>
    <name evidence="1" type="ORF">CCAE0312_LOCUS10316</name>
</gene>
<organism evidence="1">
    <name type="scientific">Compsopogon caeruleus</name>
    <dbReference type="NCBI Taxonomy" id="31354"/>
    <lineage>
        <taxon>Eukaryota</taxon>
        <taxon>Rhodophyta</taxon>
        <taxon>Compsopogonophyceae</taxon>
        <taxon>Compsopogonales</taxon>
        <taxon>Compsopogonaceae</taxon>
        <taxon>Compsopogon</taxon>
    </lineage>
</organism>
<reference evidence="1" key="1">
    <citation type="submission" date="2021-01" db="EMBL/GenBank/DDBJ databases">
        <authorList>
            <person name="Corre E."/>
            <person name="Pelletier E."/>
            <person name="Niang G."/>
            <person name="Scheremetjew M."/>
            <person name="Finn R."/>
            <person name="Kale V."/>
            <person name="Holt S."/>
            <person name="Cochrane G."/>
            <person name="Meng A."/>
            <person name="Brown T."/>
            <person name="Cohen L."/>
        </authorList>
    </citation>
    <scope>NUCLEOTIDE SEQUENCE</scope>
    <source>
        <strain evidence="1">SAG 36.94</strain>
    </source>
</reference>
<name>A0A7S1TJ28_9RHOD</name>